<evidence type="ECO:0000256" key="5">
    <source>
        <dbReference type="HAMAP-Rule" id="MF_00472"/>
    </source>
</evidence>
<dbReference type="PANTHER" id="PTHR43464:SF19">
    <property type="entry name" value="UBIQUINONE BIOSYNTHESIS O-METHYLTRANSFERASE, MITOCHONDRIAL"/>
    <property type="match status" value="1"/>
</dbReference>
<evidence type="ECO:0000313" key="6">
    <source>
        <dbReference type="EMBL" id="PPK30803.1"/>
    </source>
</evidence>
<dbReference type="EC" id="2.1.1.222" evidence="5"/>
<dbReference type="InterPro" id="IPR029063">
    <property type="entry name" value="SAM-dependent_MTases_sf"/>
</dbReference>
<protein>
    <recommendedName>
        <fullName evidence="5">Ubiquinone biosynthesis O-methyltransferase</fullName>
    </recommendedName>
    <alternativeName>
        <fullName evidence="5">2-polyprenyl-6-hydroxyphenol methylase</fullName>
        <ecNumber evidence="5">2.1.1.222</ecNumber>
    </alternativeName>
    <alternativeName>
        <fullName evidence="5">3-demethylubiquinone 3-O-methyltransferase</fullName>
        <ecNumber evidence="5">2.1.1.64</ecNumber>
    </alternativeName>
</protein>
<dbReference type="Pfam" id="PF13489">
    <property type="entry name" value="Methyltransf_23"/>
    <property type="match status" value="1"/>
</dbReference>
<dbReference type="NCBIfam" id="TIGR01983">
    <property type="entry name" value="UbiG"/>
    <property type="match status" value="1"/>
</dbReference>
<keyword evidence="3 5" id="KW-0831">Ubiquinone biosynthesis</keyword>
<comment type="catalytic activity">
    <reaction evidence="5">
        <text>a 3-(all-trans-polyprenyl)benzene-1,2-diol + S-adenosyl-L-methionine = a 2-methoxy-6-(all-trans-polyprenyl)phenol + S-adenosyl-L-homocysteine + H(+)</text>
        <dbReference type="Rhea" id="RHEA:31411"/>
        <dbReference type="Rhea" id="RHEA-COMP:9550"/>
        <dbReference type="Rhea" id="RHEA-COMP:9551"/>
        <dbReference type="ChEBI" id="CHEBI:15378"/>
        <dbReference type="ChEBI" id="CHEBI:57856"/>
        <dbReference type="ChEBI" id="CHEBI:59789"/>
        <dbReference type="ChEBI" id="CHEBI:62729"/>
        <dbReference type="ChEBI" id="CHEBI:62731"/>
        <dbReference type="EC" id="2.1.1.222"/>
    </reaction>
</comment>
<evidence type="ECO:0000313" key="7">
    <source>
        <dbReference type="Proteomes" id="UP000239239"/>
    </source>
</evidence>
<evidence type="ECO:0000256" key="4">
    <source>
        <dbReference type="ARBA" id="ARBA00022691"/>
    </source>
</evidence>
<dbReference type="HAMAP" id="MF_00472">
    <property type="entry name" value="UbiG"/>
    <property type="match status" value="1"/>
</dbReference>
<dbReference type="CDD" id="cd02440">
    <property type="entry name" value="AdoMet_MTases"/>
    <property type="match status" value="1"/>
</dbReference>
<dbReference type="GO" id="GO:0102208">
    <property type="term" value="F:2-polyprenyl-6-hydroxyphenol methylase activity"/>
    <property type="evidence" value="ECO:0007669"/>
    <property type="project" value="UniProtKB-EC"/>
</dbReference>
<feature type="binding site" evidence="5">
    <location>
        <position position="40"/>
    </location>
    <ligand>
        <name>S-adenosyl-L-methionine</name>
        <dbReference type="ChEBI" id="CHEBI:59789"/>
    </ligand>
</feature>
<comment type="function">
    <text evidence="5">O-methyltransferase that catalyzes the 2 O-methylation steps in the ubiquinone biosynthetic pathway.</text>
</comment>
<comment type="catalytic activity">
    <reaction evidence="5">
        <text>a 3-demethylubiquinol + S-adenosyl-L-methionine = a ubiquinol + S-adenosyl-L-homocysteine + H(+)</text>
        <dbReference type="Rhea" id="RHEA:44380"/>
        <dbReference type="Rhea" id="RHEA-COMP:9566"/>
        <dbReference type="Rhea" id="RHEA-COMP:10914"/>
        <dbReference type="ChEBI" id="CHEBI:15378"/>
        <dbReference type="ChEBI" id="CHEBI:17976"/>
        <dbReference type="ChEBI" id="CHEBI:57856"/>
        <dbReference type="ChEBI" id="CHEBI:59789"/>
        <dbReference type="ChEBI" id="CHEBI:84422"/>
        <dbReference type="EC" id="2.1.1.64"/>
    </reaction>
</comment>
<proteinExistence type="inferred from homology"/>
<dbReference type="OrthoDB" id="9801538at2"/>
<dbReference type="InterPro" id="IPR010233">
    <property type="entry name" value="UbiG_MeTrfase"/>
</dbReference>
<comment type="similarity">
    <text evidence="5">Belongs to the methyltransferase superfamily. UbiG/COQ3 family.</text>
</comment>
<comment type="pathway">
    <text evidence="5">Cofactor biosynthesis; ubiquinone biosynthesis.</text>
</comment>
<comment type="caution">
    <text evidence="6">The sequence shown here is derived from an EMBL/GenBank/DDBJ whole genome shotgun (WGS) entry which is preliminary data.</text>
</comment>
<keyword evidence="1 5" id="KW-0489">Methyltransferase</keyword>
<dbReference type="AlphaFoldDB" id="A0A2S6F036"/>
<dbReference type="GO" id="GO:0061542">
    <property type="term" value="F:3-demethylubiquinol 3-O-methyltransferase activity"/>
    <property type="evidence" value="ECO:0007669"/>
    <property type="project" value="UniProtKB-UniRule"/>
</dbReference>
<dbReference type="GO" id="GO:0010420">
    <property type="term" value="F:polyprenyldihydroxybenzoate methyltransferase activity"/>
    <property type="evidence" value="ECO:0007669"/>
    <property type="project" value="InterPro"/>
</dbReference>
<accession>A0A2S6F036</accession>
<dbReference type="Proteomes" id="UP000239239">
    <property type="component" value="Unassembled WGS sequence"/>
</dbReference>
<dbReference type="UniPathway" id="UPA00232"/>
<dbReference type="Gene3D" id="3.40.50.150">
    <property type="entry name" value="Vaccinia Virus protein VP39"/>
    <property type="match status" value="1"/>
</dbReference>
<keyword evidence="2 5" id="KW-0808">Transferase</keyword>
<dbReference type="GO" id="GO:0032259">
    <property type="term" value="P:methylation"/>
    <property type="evidence" value="ECO:0007669"/>
    <property type="project" value="UniProtKB-KW"/>
</dbReference>
<dbReference type="EC" id="2.1.1.64" evidence="5"/>
<dbReference type="PANTHER" id="PTHR43464">
    <property type="entry name" value="METHYLTRANSFERASE"/>
    <property type="match status" value="1"/>
</dbReference>
<sequence length="235" mass="26879">MNQIESSIAFEEVHKFAQLANDWWDTNGPLRTLHDINGARFEFISEHVNLKELRILDVGCGGGILCESMAKAGAYVSGLDAEPEAIHAAKEHAHKNQLRIDYYCSPIEEYEDQKFDVITCMELLEHVQNPELILRHCRRLLKPNGLLFLSTISRTLKAYLGAIIAAEYVLNLLPRQTHDYDKFIKPSELAKMARLFDLNIIDMKGLCYNPFLRKATLVSDVSINYIMVLQKSKQR</sequence>
<dbReference type="EMBL" id="PQWY01000011">
    <property type="protein sequence ID" value="PPK30803.1"/>
    <property type="molecule type" value="Genomic_DNA"/>
</dbReference>
<evidence type="ECO:0000256" key="3">
    <source>
        <dbReference type="ARBA" id="ARBA00022688"/>
    </source>
</evidence>
<feature type="binding site" evidence="5">
    <location>
        <position position="80"/>
    </location>
    <ligand>
        <name>S-adenosyl-L-methionine</name>
        <dbReference type="ChEBI" id="CHEBI:59789"/>
    </ligand>
</feature>
<dbReference type="RefSeq" id="WP_027227186.1">
    <property type="nucleotide sequence ID" value="NZ_CP017601.1"/>
</dbReference>
<keyword evidence="4 5" id="KW-0949">S-adenosyl-L-methionine</keyword>
<reference evidence="6 7" key="1">
    <citation type="submission" date="2018-02" db="EMBL/GenBank/DDBJ databases">
        <title>Draft genome sequences of four Legionella pneumophila clinical strains isolated in Ontario.</title>
        <authorList>
            <person name="Fortuna A."/>
            <person name="Ramnarine R."/>
            <person name="Li A."/>
            <person name="Frantz C."/>
            <person name="Mallo G."/>
        </authorList>
    </citation>
    <scope>NUCLEOTIDE SEQUENCE [LARGE SCALE GENOMIC DNA]</scope>
    <source>
        <strain evidence="6 7">LG61</strain>
    </source>
</reference>
<gene>
    <name evidence="5" type="primary">ubiG</name>
    <name evidence="6" type="ORF">C3928_08550</name>
</gene>
<feature type="binding site" evidence="5">
    <location>
        <position position="121"/>
    </location>
    <ligand>
        <name>S-adenosyl-L-methionine</name>
        <dbReference type="ChEBI" id="CHEBI:59789"/>
    </ligand>
</feature>
<name>A0A2S6F036_LEGPN</name>
<evidence type="ECO:0000256" key="1">
    <source>
        <dbReference type="ARBA" id="ARBA00022603"/>
    </source>
</evidence>
<dbReference type="SUPFAM" id="SSF53335">
    <property type="entry name" value="S-adenosyl-L-methionine-dependent methyltransferases"/>
    <property type="match status" value="1"/>
</dbReference>
<evidence type="ECO:0000256" key="2">
    <source>
        <dbReference type="ARBA" id="ARBA00022679"/>
    </source>
</evidence>
<feature type="binding site" evidence="5">
    <location>
        <position position="59"/>
    </location>
    <ligand>
        <name>S-adenosyl-L-methionine</name>
        <dbReference type="ChEBI" id="CHEBI:59789"/>
    </ligand>
</feature>
<organism evidence="6 7">
    <name type="scientific">Legionella pneumophila</name>
    <dbReference type="NCBI Taxonomy" id="446"/>
    <lineage>
        <taxon>Bacteria</taxon>
        <taxon>Pseudomonadati</taxon>
        <taxon>Pseudomonadota</taxon>
        <taxon>Gammaproteobacteria</taxon>
        <taxon>Legionellales</taxon>
        <taxon>Legionellaceae</taxon>
        <taxon>Legionella</taxon>
    </lineage>
</organism>